<evidence type="ECO:0000313" key="1">
    <source>
        <dbReference type="EMBL" id="ATZ23247.1"/>
    </source>
</evidence>
<dbReference type="Gene3D" id="3.40.50.1820">
    <property type="entry name" value="alpha/beta hydrolase"/>
    <property type="match status" value="1"/>
</dbReference>
<dbReference type="KEGG" id="slx:SLAV_06710"/>
<evidence type="ECO:0000313" key="2">
    <source>
        <dbReference type="Proteomes" id="UP000231791"/>
    </source>
</evidence>
<organism evidence="1 2">
    <name type="scientific">Streptomyces lavendulae subsp. lavendulae</name>
    <dbReference type="NCBI Taxonomy" id="58340"/>
    <lineage>
        <taxon>Bacteria</taxon>
        <taxon>Bacillati</taxon>
        <taxon>Actinomycetota</taxon>
        <taxon>Actinomycetes</taxon>
        <taxon>Kitasatosporales</taxon>
        <taxon>Streptomycetaceae</taxon>
        <taxon>Streptomyces</taxon>
    </lineage>
</organism>
<dbReference type="EC" id="3.1.1.10" evidence="1"/>
<gene>
    <name evidence="1" type="ORF">SLAV_06710</name>
</gene>
<accession>A0A2K8P924</accession>
<dbReference type="InterPro" id="IPR029058">
    <property type="entry name" value="AB_hydrolase_fold"/>
</dbReference>
<dbReference type="InterPro" id="IPR050228">
    <property type="entry name" value="Carboxylesterase_BioH"/>
</dbReference>
<dbReference type="PRINTS" id="PR00111">
    <property type="entry name" value="ABHYDROLASE"/>
</dbReference>
<dbReference type="RefSeq" id="WP_078950060.1">
    <property type="nucleotide sequence ID" value="NZ_CP024985.1"/>
</dbReference>
<dbReference type="GO" id="GO:0050357">
    <property type="term" value="F:tropinesterase activity"/>
    <property type="evidence" value="ECO:0007669"/>
    <property type="project" value="UniProtKB-EC"/>
</dbReference>
<dbReference type="AlphaFoldDB" id="A0A2K8P924"/>
<dbReference type="InterPro" id="IPR000073">
    <property type="entry name" value="AB_hydrolase_1"/>
</dbReference>
<dbReference type="SUPFAM" id="SSF53474">
    <property type="entry name" value="alpha/beta-Hydrolases"/>
    <property type="match status" value="1"/>
</dbReference>
<reference evidence="1 2" key="1">
    <citation type="submission" date="2017-11" db="EMBL/GenBank/DDBJ databases">
        <title>Complete genome sequence of Streptomyces lavendulae subsp. lavendulae CCM 3239 (formerly 'Streptomyces aureofaciens CCM 3239'), the producer of the angucycline-type antibiotic auricin.</title>
        <authorList>
            <person name="Busche T."/>
            <person name="Novakova R."/>
            <person name="Al'Dilaimi A."/>
            <person name="Homerova D."/>
            <person name="Feckova L."/>
            <person name="Rezuchova B."/>
            <person name="Mingyar E."/>
            <person name="Csolleiova D."/>
            <person name="Bekeova C."/>
            <person name="Winkler A."/>
            <person name="Sevcikova B."/>
            <person name="Kalinowski J."/>
            <person name="Kormanec J."/>
            <person name="Ruckert C."/>
        </authorList>
    </citation>
    <scope>NUCLEOTIDE SEQUENCE [LARGE SCALE GENOMIC DNA]</scope>
    <source>
        <strain evidence="1 2">CCM 3239</strain>
    </source>
</reference>
<keyword evidence="2" id="KW-1185">Reference proteome</keyword>
<sequence length="495" mass="53038">MIDRHSVTVNGIRLSYEVSGPPDGDPLLLLPALGERAGDWAPVREALDRERRVYAVDLRGHGHSDRPGAYSLELMRDDVIGLLDALGLDRVDLVGHSMGGVVAHLVAQARPWRVVRLVLEDAPAPLPREARPPVRPEGELPYDWEMVLAVRAQLDRPDPAWLAGLGRITAPTLVVAGGPTSHVPREHIGELVRRIPDARLRTLPVGHLVHTAAPRAFASVVTEFLGELPDAETARRWLAEDGITQTGEETWYDADPPAATLTRVDVAEGLGCMAFTDGALDAAGRLRVAMGLMEVLGDHILVIGQIHLAHTGADGPLPAEALWGGYRRRLEAAPECEALLASLWYTWFEDHTTSAEAFTEVLGADRERLVPGAPEPLLRRARRVLENSGPVPWGAKAPTLRAAAGVPGLRHAVFRALLLGYHDVYGGLDPAEALVLLDRLDLPAGTPHAAPLRTVLAAGHRNHRQDPEVWKAATGTAAGTGAGATGRSSGTPPAP</sequence>
<protein>
    <submittedName>
        <fullName evidence="1">Tropinesterase</fullName>
        <ecNumber evidence="1">3.1.1.10</ecNumber>
    </submittedName>
</protein>
<dbReference type="Pfam" id="PF00561">
    <property type="entry name" value="Abhydrolase_1"/>
    <property type="match status" value="1"/>
</dbReference>
<keyword evidence="1" id="KW-0378">Hydrolase</keyword>
<dbReference type="PANTHER" id="PTHR43194:SF2">
    <property type="entry name" value="PEROXISOMAL MEMBRANE PROTEIN LPX1"/>
    <property type="match status" value="1"/>
</dbReference>
<name>A0A2K8P924_STRLA</name>
<dbReference type="Proteomes" id="UP000231791">
    <property type="component" value="Chromosome"/>
</dbReference>
<dbReference type="EMBL" id="CP024985">
    <property type="protein sequence ID" value="ATZ23247.1"/>
    <property type="molecule type" value="Genomic_DNA"/>
</dbReference>
<dbReference type="PANTHER" id="PTHR43194">
    <property type="entry name" value="HYDROLASE ALPHA/BETA FOLD FAMILY"/>
    <property type="match status" value="1"/>
</dbReference>
<dbReference type="GeneID" id="94019292"/>
<proteinExistence type="predicted"/>